<name>A0A8T0D6E3_9TREM</name>
<dbReference type="EMBL" id="JTDF01011966">
    <property type="protein sequence ID" value="KAF8563403.1"/>
    <property type="molecule type" value="Genomic_DNA"/>
</dbReference>
<gene>
    <name evidence="1" type="ORF">P879_11400</name>
</gene>
<proteinExistence type="predicted"/>
<evidence type="ECO:0000313" key="1">
    <source>
        <dbReference type="EMBL" id="KAF8563403.1"/>
    </source>
</evidence>
<keyword evidence="2" id="KW-1185">Reference proteome</keyword>
<reference evidence="1 2" key="1">
    <citation type="submission" date="2019-07" db="EMBL/GenBank/DDBJ databases">
        <title>Annotation for the trematode Paragonimus westermani.</title>
        <authorList>
            <person name="Choi Y.-J."/>
        </authorList>
    </citation>
    <scope>NUCLEOTIDE SEQUENCE [LARGE SCALE GENOMIC DNA]</scope>
    <source>
        <strain evidence="1">180907_Pwestermani</strain>
    </source>
</reference>
<organism evidence="1 2">
    <name type="scientific">Paragonimus westermani</name>
    <dbReference type="NCBI Taxonomy" id="34504"/>
    <lineage>
        <taxon>Eukaryota</taxon>
        <taxon>Metazoa</taxon>
        <taxon>Spiralia</taxon>
        <taxon>Lophotrochozoa</taxon>
        <taxon>Platyhelminthes</taxon>
        <taxon>Trematoda</taxon>
        <taxon>Digenea</taxon>
        <taxon>Plagiorchiida</taxon>
        <taxon>Troglotremata</taxon>
        <taxon>Troglotrematidae</taxon>
        <taxon>Paragonimus</taxon>
    </lineage>
</organism>
<comment type="caution">
    <text evidence="1">The sequence shown here is derived from an EMBL/GenBank/DDBJ whole genome shotgun (WGS) entry which is preliminary data.</text>
</comment>
<protein>
    <submittedName>
        <fullName evidence="1">Uncharacterized protein</fullName>
    </submittedName>
</protein>
<dbReference type="Proteomes" id="UP000699462">
    <property type="component" value="Unassembled WGS sequence"/>
</dbReference>
<dbReference type="AlphaFoldDB" id="A0A8T0D6E3"/>
<sequence>MSCLFPHLVMRFSVDVYHVLLLKLVGIANFLDVIQSPSGFLCGNNPVFVLGIRWNHSLLLPAFFSG</sequence>
<accession>A0A8T0D6E3</accession>
<evidence type="ECO:0000313" key="2">
    <source>
        <dbReference type="Proteomes" id="UP000699462"/>
    </source>
</evidence>